<evidence type="ECO:0000259" key="4">
    <source>
        <dbReference type="Pfam" id="PF01168"/>
    </source>
</evidence>
<feature type="domain" description="Alanine racemase N-terminal" evidence="4">
    <location>
        <begin position="14"/>
        <end position="195"/>
    </location>
</feature>
<keyword evidence="6" id="KW-1185">Reference proteome</keyword>
<dbReference type="SUPFAM" id="SSF51419">
    <property type="entry name" value="PLP-binding barrel"/>
    <property type="match status" value="1"/>
</dbReference>
<comment type="caution">
    <text evidence="5">The sequence shown here is derived from an EMBL/GenBank/DDBJ whole genome shotgun (WGS) entry which is preliminary data.</text>
</comment>
<sequence length="334" mass="36287">MTPVTKVFLGHPIIARTLVDAGATMFADSRIENIQRMTQSGISVPTMLIRTPMLSQVDSIVRGCDVSFNTEVIVIQRLAKAAKKANIHHGIVIMVELGDLREGIMPNRVMGFVRKIISLPNIIIRGVGANLACRYGIAPDDQKMALLSSLAEEIEATFGITLDIVSGGNSASINWALNHTGNTRINNLRIGEAIFLGCVPLDQNQIERLHTDAITLTAEVIESKTKPSLPWGTRSTNAFGEKDSIPNKGMVSQAILALGRQDVCVTGLGAPQGITITSSTSDHLLVETSDVPLYVGQKVTFTLDYSALLSSLSSRHILKVFNNRFDCRQRAIFH</sequence>
<evidence type="ECO:0000256" key="1">
    <source>
        <dbReference type="ARBA" id="ARBA00001933"/>
    </source>
</evidence>
<dbReference type="InterPro" id="IPR000821">
    <property type="entry name" value="Ala_racemase"/>
</dbReference>
<protein>
    <submittedName>
        <fullName evidence="5">Alanine racemase</fullName>
    </submittedName>
</protein>
<dbReference type="InterPro" id="IPR029066">
    <property type="entry name" value="PLP-binding_barrel"/>
</dbReference>
<evidence type="ECO:0000313" key="5">
    <source>
        <dbReference type="EMBL" id="OCH78050.1"/>
    </source>
</evidence>
<proteinExistence type="predicted"/>
<dbReference type="CDD" id="cd06815">
    <property type="entry name" value="PLPDE_III_AR_like_1"/>
    <property type="match status" value="1"/>
</dbReference>
<evidence type="ECO:0000256" key="3">
    <source>
        <dbReference type="ARBA" id="ARBA00023235"/>
    </source>
</evidence>
<organism evidence="5 6">
    <name type="scientific">Vibrio genomosp. F10</name>
    <dbReference type="NCBI Taxonomy" id="723171"/>
    <lineage>
        <taxon>Bacteria</taxon>
        <taxon>Pseudomonadati</taxon>
        <taxon>Pseudomonadota</taxon>
        <taxon>Gammaproteobacteria</taxon>
        <taxon>Vibrionales</taxon>
        <taxon>Vibrionaceae</taxon>
        <taxon>Vibrio</taxon>
    </lineage>
</organism>
<dbReference type="EMBL" id="MAJZ01000316">
    <property type="protein sequence ID" value="OCH78050.1"/>
    <property type="molecule type" value="Genomic_DNA"/>
</dbReference>
<dbReference type="Gene3D" id="3.20.20.10">
    <property type="entry name" value="Alanine racemase"/>
    <property type="match status" value="1"/>
</dbReference>
<dbReference type="Proteomes" id="UP000093173">
    <property type="component" value="Unassembled WGS sequence"/>
</dbReference>
<dbReference type="InterPro" id="IPR001608">
    <property type="entry name" value="Ala_racemase_N"/>
</dbReference>
<keyword evidence="3" id="KW-0413">Isomerase</keyword>
<comment type="cofactor">
    <cofactor evidence="1">
        <name>pyridoxal 5'-phosphate</name>
        <dbReference type="ChEBI" id="CHEBI:597326"/>
    </cofactor>
</comment>
<dbReference type="GO" id="GO:0030170">
    <property type="term" value="F:pyridoxal phosphate binding"/>
    <property type="evidence" value="ECO:0007669"/>
    <property type="project" value="TreeGrafter"/>
</dbReference>
<reference evidence="6" key="1">
    <citation type="submission" date="2016-06" db="EMBL/GenBank/DDBJ databases">
        <authorList>
            <person name="Hehemann J.-H."/>
            <person name="Arevalo P."/>
            <person name="Datta M.S."/>
            <person name="Polz M.F."/>
        </authorList>
    </citation>
    <scope>NUCLEOTIDE SEQUENCE [LARGE SCALE GENOMIC DNA]</scope>
    <source>
        <strain evidence="6">9CSC122</strain>
    </source>
</reference>
<gene>
    <name evidence="5" type="ORF">A6E14_06360</name>
</gene>
<accession>A0A1B9R199</accession>
<dbReference type="GO" id="GO:0005829">
    <property type="term" value="C:cytosol"/>
    <property type="evidence" value="ECO:0007669"/>
    <property type="project" value="TreeGrafter"/>
</dbReference>
<evidence type="ECO:0000256" key="2">
    <source>
        <dbReference type="ARBA" id="ARBA00022898"/>
    </source>
</evidence>
<dbReference type="PANTHER" id="PTHR30511:SF3">
    <property type="entry name" value="LYSINE RACEMASE"/>
    <property type="match status" value="1"/>
</dbReference>
<dbReference type="AlphaFoldDB" id="A0A1B9R199"/>
<dbReference type="Pfam" id="PF01168">
    <property type="entry name" value="Ala_racemase_N"/>
    <property type="match status" value="1"/>
</dbReference>
<evidence type="ECO:0000313" key="6">
    <source>
        <dbReference type="Proteomes" id="UP000093173"/>
    </source>
</evidence>
<keyword evidence="2" id="KW-0663">Pyridoxal phosphate</keyword>
<dbReference type="PANTHER" id="PTHR30511">
    <property type="entry name" value="ALANINE RACEMASE"/>
    <property type="match status" value="1"/>
</dbReference>
<name>A0A1B9R199_9VIBR</name>
<dbReference type="GO" id="GO:0008784">
    <property type="term" value="F:alanine racemase activity"/>
    <property type="evidence" value="ECO:0007669"/>
    <property type="project" value="TreeGrafter"/>
</dbReference>